<evidence type="ECO:0000313" key="3">
    <source>
        <dbReference type="EMBL" id="PJJ79558.1"/>
    </source>
</evidence>
<evidence type="ECO:0000256" key="1">
    <source>
        <dbReference type="ARBA" id="ARBA00022679"/>
    </source>
</evidence>
<dbReference type="PANTHER" id="PTHR11712">
    <property type="entry name" value="POLYKETIDE SYNTHASE-RELATED"/>
    <property type="match status" value="1"/>
</dbReference>
<comment type="caution">
    <text evidence="3">The sequence shown here is derived from an EMBL/GenBank/DDBJ whole genome shotgun (WGS) entry which is preliminary data.</text>
</comment>
<dbReference type="PANTHER" id="PTHR11712:SF336">
    <property type="entry name" value="3-OXOACYL-[ACYL-CARRIER-PROTEIN] SYNTHASE, MITOCHONDRIAL"/>
    <property type="match status" value="1"/>
</dbReference>
<protein>
    <submittedName>
        <fullName evidence="3">3-oxoacyl-(Acyl-carrier-protein) synthase</fullName>
    </submittedName>
</protein>
<name>A0A2H9VMJ7_9SPHI</name>
<keyword evidence="4" id="KW-1185">Reference proteome</keyword>
<proteinExistence type="predicted"/>
<feature type="domain" description="Beta-ketoacyl synthase-like N-terminal" evidence="2">
    <location>
        <begin position="45"/>
        <end position="177"/>
    </location>
</feature>
<dbReference type="RefSeq" id="WP_211290074.1">
    <property type="nucleotide sequence ID" value="NZ_PGFJ01000002.1"/>
</dbReference>
<gene>
    <name evidence="3" type="ORF">CLV57_2692</name>
</gene>
<dbReference type="GO" id="GO:0004315">
    <property type="term" value="F:3-oxoacyl-[acyl-carrier-protein] synthase activity"/>
    <property type="evidence" value="ECO:0007669"/>
    <property type="project" value="TreeGrafter"/>
</dbReference>
<dbReference type="Pfam" id="PF13723">
    <property type="entry name" value="Ketoacyl-synt_2"/>
    <property type="match status" value="1"/>
</dbReference>
<accession>A0A2H9VMJ7</accession>
<evidence type="ECO:0000259" key="2">
    <source>
        <dbReference type="Pfam" id="PF13723"/>
    </source>
</evidence>
<dbReference type="AlphaFoldDB" id="A0A2H9VMJ7"/>
<reference evidence="3 4" key="1">
    <citation type="submission" date="2017-11" db="EMBL/GenBank/DDBJ databases">
        <title>Genomic Encyclopedia of Archaeal and Bacterial Type Strains, Phase II (KMG-II): From Individual Species to Whole Genera.</title>
        <authorList>
            <person name="Goeker M."/>
        </authorList>
    </citation>
    <scope>NUCLEOTIDE SEQUENCE [LARGE SCALE GENOMIC DNA]</scope>
    <source>
        <strain evidence="3 4">DSM 28175</strain>
    </source>
</reference>
<dbReference type="Gene3D" id="3.40.47.10">
    <property type="match status" value="1"/>
</dbReference>
<dbReference type="GO" id="GO:0005829">
    <property type="term" value="C:cytosol"/>
    <property type="evidence" value="ECO:0007669"/>
    <property type="project" value="TreeGrafter"/>
</dbReference>
<sequence>MSIYIRSAASVSAQNTLDNTQFLANPMEYTGTRVPVVDPDYKQYIDPKLIRRMSHVIKMGVAAAQQCLNNAQLQMPGAIVTGTALGCLEDTYVFLSRIIEMEEEMLPPTAFIQSTHNTVGAQVALMLKCHAYNNTFVHKGVSFENALLDAILLLKEGEANDILVGGIDELTDASYIVLERLGLYRRKPVNNLDLFRTTAKGSIGGEGASFVLLSDEASLENLARLVALKTLFKPQVQISNMINDFLDEQGLTTNEVDVVITGRNGDIRNDAVYDVIPAMFENSDIANYKHLTGEYSTASAFSMWLGANIVKRGEVPIATVQQKGKASTPPKNVLIYNHYQNIYHSLLLLSAC</sequence>
<evidence type="ECO:0000313" key="4">
    <source>
        <dbReference type="Proteomes" id="UP000242687"/>
    </source>
</evidence>
<keyword evidence="1" id="KW-0808">Transferase</keyword>
<dbReference type="SUPFAM" id="SSF53901">
    <property type="entry name" value="Thiolase-like"/>
    <property type="match status" value="1"/>
</dbReference>
<dbReference type="InterPro" id="IPR016039">
    <property type="entry name" value="Thiolase-like"/>
</dbReference>
<dbReference type="GO" id="GO:0006633">
    <property type="term" value="P:fatty acid biosynthetic process"/>
    <property type="evidence" value="ECO:0007669"/>
    <property type="project" value="TreeGrafter"/>
</dbReference>
<dbReference type="InterPro" id="IPR014030">
    <property type="entry name" value="Ketoacyl_synth_N"/>
</dbReference>
<dbReference type="Proteomes" id="UP000242687">
    <property type="component" value="Unassembled WGS sequence"/>
</dbReference>
<dbReference type="InterPro" id="IPR000794">
    <property type="entry name" value="Beta-ketoacyl_synthase"/>
</dbReference>
<dbReference type="EMBL" id="PGFJ01000002">
    <property type="protein sequence ID" value="PJJ79558.1"/>
    <property type="molecule type" value="Genomic_DNA"/>
</dbReference>
<organism evidence="3 4">
    <name type="scientific">Mucilaginibacter auburnensis</name>
    <dbReference type="NCBI Taxonomy" id="1457233"/>
    <lineage>
        <taxon>Bacteria</taxon>
        <taxon>Pseudomonadati</taxon>
        <taxon>Bacteroidota</taxon>
        <taxon>Sphingobacteriia</taxon>
        <taxon>Sphingobacteriales</taxon>
        <taxon>Sphingobacteriaceae</taxon>
        <taxon>Mucilaginibacter</taxon>
    </lineage>
</organism>